<keyword evidence="1" id="KW-0472">Membrane</keyword>
<feature type="transmembrane region" description="Helical" evidence="1">
    <location>
        <begin position="72"/>
        <end position="91"/>
    </location>
</feature>
<gene>
    <name evidence="2" type="ORF">BAGA_23365</name>
</gene>
<name>A0A073KHW9_9BACI</name>
<dbReference type="RefSeq" id="WP_033678698.1">
    <property type="nucleotide sequence ID" value="NZ_JOTM01000049.1"/>
</dbReference>
<evidence type="ECO:0000313" key="2">
    <source>
        <dbReference type="EMBL" id="KEK21908.1"/>
    </source>
</evidence>
<proteinExistence type="predicted"/>
<comment type="caution">
    <text evidence="2">The sequence shown here is derived from an EMBL/GenBank/DDBJ whole genome shotgun (WGS) entry which is preliminary data.</text>
</comment>
<dbReference type="AlphaFoldDB" id="A0A073KHW9"/>
<dbReference type="OrthoDB" id="2943336at2"/>
<feature type="transmembrane region" description="Helical" evidence="1">
    <location>
        <begin position="6"/>
        <end position="22"/>
    </location>
</feature>
<organism evidence="2 3">
    <name type="scientific">Bacillus gaemokensis</name>
    <dbReference type="NCBI Taxonomy" id="574375"/>
    <lineage>
        <taxon>Bacteria</taxon>
        <taxon>Bacillati</taxon>
        <taxon>Bacillota</taxon>
        <taxon>Bacilli</taxon>
        <taxon>Bacillales</taxon>
        <taxon>Bacillaceae</taxon>
        <taxon>Bacillus</taxon>
        <taxon>Bacillus cereus group</taxon>
    </lineage>
</organism>
<sequence length="100" mass="11662">MFIFYGSLFLILCITIFLFKIAESPKIKEKNLSFIMIGIAVNVFISPLSLFIGGMATDSPTSDMFDFWKGFWFIQTIPFLILLVAFIRWFIYKRRSKLSV</sequence>
<keyword evidence="1" id="KW-1133">Transmembrane helix</keyword>
<reference evidence="2 3" key="1">
    <citation type="submission" date="2014-06" db="EMBL/GenBank/DDBJ databases">
        <title>Draft genome sequence of Bacillus gaemokensis JCM 15801 (MCCC 1A00707).</title>
        <authorList>
            <person name="Lai Q."/>
            <person name="Liu Y."/>
            <person name="Shao Z."/>
        </authorList>
    </citation>
    <scope>NUCLEOTIDE SEQUENCE [LARGE SCALE GENOMIC DNA]</scope>
    <source>
        <strain evidence="2 3">JCM 15801</strain>
    </source>
</reference>
<dbReference type="Proteomes" id="UP000027778">
    <property type="component" value="Unassembled WGS sequence"/>
</dbReference>
<evidence type="ECO:0000313" key="3">
    <source>
        <dbReference type="Proteomes" id="UP000027778"/>
    </source>
</evidence>
<keyword evidence="1" id="KW-0812">Transmembrane</keyword>
<feature type="transmembrane region" description="Helical" evidence="1">
    <location>
        <begin position="34"/>
        <end position="52"/>
    </location>
</feature>
<evidence type="ECO:0000256" key="1">
    <source>
        <dbReference type="SAM" id="Phobius"/>
    </source>
</evidence>
<keyword evidence="3" id="KW-1185">Reference proteome</keyword>
<accession>A0A073KHW9</accession>
<protein>
    <submittedName>
        <fullName evidence="2">Uncharacterized protein</fullName>
    </submittedName>
</protein>
<dbReference type="EMBL" id="JOTM01000049">
    <property type="protein sequence ID" value="KEK21908.1"/>
    <property type="molecule type" value="Genomic_DNA"/>
</dbReference>